<accession>A0A4C1TYR3</accession>
<evidence type="ECO:0000313" key="2">
    <source>
        <dbReference type="EMBL" id="GBP19068.1"/>
    </source>
</evidence>
<dbReference type="AlphaFoldDB" id="A0A4C1TYR3"/>
<evidence type="ECO:0000313" key="3">
    <source>
        <dbReference type="Proteomes" id="UP000299102"/>
    </source>
</evidence>
<sequence>MISNEAAVLILSARDEEGPVMCTRECPRDAGKGLQISAFRSGEHGDKYEDKYDDNRVRLAKVRCYSTTDNVRNESKPTKTNRRPGPYIKRRGVVLSNSARVSPPSRVNHKRAVAPRPRDPKNHLEHAQLPYGSVCKRFVSRTIKTKG</sequence>
<proteinExistence type="predicted"/>
<comment type="caution">
    <text evidence="2">The sequence shown here is derived from an EMBL/GenBank/DDBJ whole genome shotgun (WGS) entry which is preliminary data.</text>
</comment>
<evidence type="ECO:0000256" key="1">
    <source>
        <dbReference type="SAM" id="MobiDB-lite"/>
    </source>
</evidence>
<protein>
    <submittedName>
        <fullName evidence="2">Uncharacterized protein</fullName>
    </submittedName>
</protein>
<keyword evidence="3" id="KW-1185">Reference proteome</keyword>
<gene>
    <name evidence="2" type="ORF">EVAR_83380_1</name>
</gene>
<reference evidence="2 3" key="1">
    <citation type="journal article" date="2019" name="Commun. Biol.">
        <title>The bagworm genome reveals a unique fibroin gene that provides high tensile strength.</title>
        <authorList>
            <person name="Kono N."/>
            <person name="Nakamura H."/>
            <person name="Ohtoshi R."/>
            <person name="Tomita M."/>
            <person name="Numata K."/>
            <person name="Arakawa K."/>
        </authorList>
    </citation>
    <scope>NUCLEOTIDE SEQUENCE [LARGE SCALE GENOMIC DNA]</scope>
</reference>
<feature type="region of interest" description="Disordered" evidence="1">
    <location>
        <begin position="67"/>
        <end position="126"/>
    </location>
</feature>
<feature type="compositionally biased region" description="Basic and acidic residues" evidence="1">
    <location>
        <begin position="116"/>
        <end position="126"/>
    </location>
</feature>
<dbReference type="EMBL" id="BGZK01000104">
    <property type="protein sequence ID" value="GBP19068.1"/>
    <property type="molecule type" value="Genomic_DNA"/>
</dbReference>
<name>A0A4C1TYR3_EUMVA</name>
<dbReference type="Proteomes" id="UP000299102">
    <property type="component" value="Unassembled WGS sequence"/>
</dbReference>
<organism evidence="2 3">
    <name type="scientific">Eumeta variegata</name>
    <name type="common">Bagworm moth</name>
    <name type="synonym">Eumeta japonica</name>
    <dbReference type="NCBI Taxonomy" id="151549"/>
    <lineage>
        <taxon>Eukaryota</taxon>
        <taxon>Metazoa</taxon>
        <taxon>Ecdysozoa</taxon>
        <taxon>Arthropoda</taxon>
        <taxon>Hexapoda</taxon>
        <taxon>Insecta</taxon>
        <taxon>Pterygota</taxon>
        <taxon>Neoptera</taxon>
        <taxon>Endopterygota</taxon>
        <taxon>Lepidoptera</taxon>
        <taxon>Glossata</taxon>
        <taxon>Ditrysia</taxon>
        <taxon>Tineoidea</taxon>
        <taxon>Psychidae</taxon>
        <taxon>Oiketicinae</taxon>
        <taxon>Eumeta</taxon>
    </lineage>
</organism>